<dbReference type="OrthoDB" id="4221933at2759"/>
<feature type="region of interest" description="Disordered" evidence="1">
    <location>
        <begin position="144"/>
        <end position="199"/>
    </location>
</feature>
<evidence type="ECO:0000256" key="1">
    <source>
        <dbReference type="SAM" id="MobiDB-lite"/>
    </source>
</evidence>
<evidence type="ECO:0000313" key="2">
    <source>
        <dbReference type="EMBL" id="GAD93323.1"/>
    </source>
</evidence>
<accession>V5FN16</accession>
<evidence type="ECO:0000313" key="3">
    <source>
        <dbReference type="Proteomes" id="UP000018001"/>
    </source>
</evidence>
<protein>
    <submittedName>
        <fullName evidence="2">Uncharacterized protein</fullName>
    </submittedName>
</protein>
<sequence>MEASQKKIRLMHYIGEFLNLDFSSFESVAEFIALIQALREGLMNIDEYFSLQDFEVNVLFLSKLETQPEWKDWALTMLRDKRVNSTDPAQRMTFQELSRQAIKYEKAMLRKAEQNSQGRSSPDWTKPRALTQDEINNFVTEQMHKDKVQQPKEQPPLKGHAKRPSQEEINEFVVQQMRKEQDRKTRSRAKSQPDMRKAAQQKKEQQVCCTFCGDRDHRLNKCWRRWRVVAEMPRANYTPKRVEFKTEIPGQRPIYHGGFTVV</sequence>
<organism evidence="2 3">
    <name type="scientific">Byssochlamys spectabilis (strain No. 5 / NBRC 109023)</name>
    <name type="common">Paecilomyces variotii</name>
    <dbReference type="NCBI Taxonomy" id="1356009"/>
    <lineage>
        <taxon>Eukaryota</taxon>
        <taxon>Fungi</taxon>
        <taxon>Dikarya</taxon>
        <taxon>Ascomycota</taxon>
        <taxon>Pezizomycotina</taxon>
        <taxon>Eurotiomycetes</taxon>
        <taxon>Eurotiomycetidae</taxon>
        <taxon>Eurotiales</taxon>
        <taxon>Thermoascaceae</taxon>
        <taxon>Paecilomyces</taxon>
    </lineage>
</organism>
<feature type="compositionally biased region" description="Polar residues" evidence="1">
    <location>
        <begin position="114"/>
        <end position="123"/>
    </location>
</feature>
<comment type="caution">
    <text evidence="2">The sequence shown here is derived from an EMBL/GenBank/DDBJ whole genome shotgun (WGS) entry which is preliminary data.</text>
</comment>
<reference evidence="3" key="1">
    <citation type="journal article" date="2014" name="Genome Announc.">
        <title>Draft genome sequence of the formaldehyde-resistant fungus Byssochlamys spectabilis No. 5 (anamorph Paecilomyces variotii No. 5) (NBRC109023).</title>
        <authorList>
            <person name="Oka T."/>
            <person name="Ekino K."/>
            <person name="Fukuda K."/>
            <person name="Nomura Y."/>
        </authorList>
    </citation>
    <scope>NUCLEOTIDE SEQUENCE [LARGE SCALE GENOMIC DNA]</scope>
    <source>
        <strain evidence="3">No. 5 / NBRC 109023</strain>
    </source>
</reference>
<proteinExistence type="predicted"/>
<dbReference type="InParanoid" id="V5FN16"/>
<feature type="region of interest" description="Disordered" evidence="1">
    <location>
        <begin position="110"/>
        <end position="129"/>
    </location>
</feature>
<dbReference type="HOGENOM" id="CLU_1077609_0_0_1"/>
<name>V5FN16_BYSSN</name>
<gene>
    <name evidence="2" type="ORF">PVAR5_1932</name>
</gene>
<dbReference type="AlphaFoldDB" id="V5FN16"/>
<dbReference type="Proteomes" id="UP000018001">
    <property type="component" value="Unassembled WGS sequence"/>
</dbReference>
<keyword evidence="3" id="KW-1185">Reference proteome</keyword>
<dbReference type="EMBL" id="BAUL01000053">
    <property type="protein sequence ID" value="GAD93323.1"/>
    <property type="molecule type" value="Genomic_DNA"/>
</dbReference>
<dbReference type="eggNOG" id="ENOG502RR4Y">
    <property type="taxonomic scope" value="Eukaryota"/>
</dbReference>